<evidence type="ECO:0000256" key="4">
    <source>
        <dbReference type="ARBA" id="ARBA00012541"/>
    </source>
</evidence>
<dbReference type="GO" id="GO:0005737">
    <property type="term" value="C:cytoplasm"/>
    <property type="evidence" value="ECO:0007669"/>
    <property type="project" value="TreeGrafter"/>
</dbReference>
<dbReference type="EC" id="2.4.1.18" evidence="4"/>
<feature type="active site" description="Proton donor" evidence="8">
    <location>
        <position position="419"/>
    </location>
</feature>
<comment type="similarity">
    <text evidence="3">Belongs to the glycosyl hydrolase 13 family. GlgB subfamily.</text>
</comment>
<dbReference type="InterPro" id="IPR004193">
    <property type="entry name" value="Glyco_hydro_13_N"/>
</dbReference>
<dbReference type="InterPro" id="IPR037439">
    <property type="entry name" value="Branching_enzy"/>
</dbReference>
<evidence type="ECO:0000313" key="11">
    <source>
        <dbReference type="EMBL" id="QIM10039.1"/>
    </source>
</evidence>
<evidence type="ECO:0000259" key="10">
    <source>
        <dbReference type="SMART" id="SM00642"/>
    </source>
</evidence>
<dbReference type="CDD" id="cd11321">
    <property type="entry name" value="AmyAc_bac_euk_BE"/>
    <property type="match status" value="1"/>
</dbReference>
<feature type="domain" description="Glycosyl hydrolase family 13 catalytic" evidence="10">
    <location>
        <begin position="230"/>
        <end position="591"/>
    </location>
</feature>
<reference evidence="11" key="1">
    <citation type="journal article" date="2020" name="J. ISSAAS">
        <title>Lactobacilli and other gastrointestinal microbiota of Peromyscus leucopus, reservoir host for agents of Lyme disease and other zoonoses in North America.</title>
        <authorList>
            <person name="Milovic A."/>
            <person name="Bassam K."/>
            <person name="Shao H."/>
            <person name="Chatzistamou I."/>
            <person name="Tufts D.M."/>
            <person name="Diuk-Wasser M."/>
            <person name="Barbour A.G."/>
        </authorList>
    </citation>
    <scope>NUCLEOTIDE SEQUENCE</scope>
    <source>
        <strain evidence="11">LL70</strain>
    </source>
</reference>
<evidence type="ECO:0000256" key="5">
    <source>
        <dbReference type="ARBA" id="ARBA00022676"/>
    </source>
</evidence>
<dbReference type="InterPro" id="IPR017853">
    <property type="entry name" value="GH"/>
</dbReference>
<dbReference type="SUPFAM" id="SSF51445">
    <property type="entry name" value="(Trans)glycosidases"/>
    <property type="match status" value="1"/>
</dbReference>
<dbReference type="InterPro" id="IPR006048">
    <property type="entry name" value="A-amylase/branching_C"/>
</dbReference>
<name>A0A6G8F190_9BACT</name>
<dbReference type="PANTHER" id="PTHR43651">
    <property type="entry name" value="1,4-ALPHA-GLUCAN-BRANCHING ENZYME"/>
    <property type="match status" value="1"/>
</dbReference>
<dbReference type="SMART" id="SM00642">
    <property type="entry name" value="Aamy"/>
    <property type="match status" value="1"/>
</dbReference>
<evidence type="ECO:0000256" key="9">
    <source>
        <dbReference type="SAM" id="MobiDB-lite"/>
    </source>
</evidence>
<dbReference type="Gene3D" id="2.60.40.10">
    <property type="entry name" value="Immunoglobulins"/>
    <property type="match status" value="1"/>
</dbReference>
<protein>
    <recommendedName>
        <fullName evidence="4">1,4-alpha-glucan branching enzyme</fullName>
        <ecNumber evidence="4">2.4.1.18</ecNumber>
    </recommendedName>
</protein>
<dbReference type="EMBL" id="MN990733">
    <property type="protein sequence ID" value="QIM10039.1"/>
    <property type="molecule type" value="Genomic_DNA"/>
</dbReference>
<dbReference type="AlphaFoldDB" id="A0A6G8F190"/>
<evidence type="ECO:0000256" key="6">
    <source>
        <dbReference type="ARBA" id="ARBA00022679"/>
    </source>
</evidence>
<comment type="catalytic activity">
    <reaction evidence="1">
        <text>Transfers a segment of a (1-&gt;4)-alpha-D-glucan chain to a primary hydroxy group in a similar glucan chain.</text>
        <dbReference type="EC" id="2.4.1.18"/>
    </reaction>
</comment>
<keyword evidence="7" id="KW-0119">Carbohydrate metabolism</keyword>
<dbReference type="GO" id="GO:0004553">
    <property type="term" value="F:hydrolase activity, hydrolyzing O-glycosyl compounds"/>
    <property type="evidence" value="ECO:0007669"/>
    <property type="project" value="InterPro"/>
</dbReference>
<dbReference type="PIRSF" id="PIRSF000463">
    <property type="entry name" value="GlgB"/>
    <property type="match status" value="1"/>
</dbReference>
<organism evidence="11">
    <name type="scientific">uncultured Prevotella sp</name>
    <dbReference type="NCBI Taxonomy" id="159272"/>
    <lineage>
        <taxon>Bacteria</taxon>
        <taxon>Pseudomonadati</taxon>
        <taxon>Bacteroidota</taxon>
        <taxon>Bacteroidia</taxon>
        <taxon>Bacteroidales</taxon>
        <taxon>Prevotellaceae</taxon>
        <taxon>Prevotella</taxon>
        <taxon>environmental samples</taxon>
    </lineage>
</organism>
<comment type="function">
    <text evidence="2">Catalyzes the formation of the alpha-1,6-glucosidic linkages in glycogen by scission of a 1,4-alpha-linked oligosaccharide from growing alpha-1,4-glucan chains and the subsequent attachment of the oligosaccharide to the alpha-1,6 position.</text>
</comment>
<sequence>MAEAKTATAKKTAETKKTTTAKKTCARKRAVKPAQPKHIGIVSNDTWLEPFEDAIRGRHEHAEWMINHLTGNGKKTLSDFASGYLYYGLHRTKQGGWVFREWAPNATEIYLIGDFNNWQENPKYALKRLKNGQDWELKLPKTALKHGDLYKMLVKWNGGQGERIPAWVRRVVQDENTKLFSAQVWEPEQPYVWKKKTFKPNTTPLLIYECHIGMGQDAEKVGTYTEFKENVLPRVIKAGYNCIQIMAIQEHPYYGSFGYHVSSFFASSSRFGTPEELKDLIDTAHQNGIAVIMDLVHSHAVKNENEGLGNLAGDPNQYFYSGDRREHNQWDSLCFDYGKDNVMHFLLSNCKYWLEEFHFDGYRFDGVTSMLYYNHGLGVDFGGYGDYFNGGQDDNAICYLTLANQVIHEVNKNAITIAEDMSGMPGLAAKFQDGGYGFDYRLAMGIPDYWIKTIKELRDEDWKPSSIFWEVKNRRSDEKTVSYCESHDQALVGDKTIIFRLIDADMYWHFKKGDENDVAHRGIALHKMIRLVTAASINGGYLNFMGNEFGHPEWIDFPREGNGWSYKYARRQWNLVDNKELCYHYLGDFDRKMLEVIKSQKNFNKTPVQEIWHNDGDQVLAFMRGDLVFVFNFSPTRSFTDYGFLVPTGSYDVVLNTDAVEFGGNGLADDSMTHLTNYDSLYVEDKKEWLKLYLPARSAVVLRKN</sequence>
<evidence type="ECO:0000256" key="8">
    <source>
        <dbReference type="PIRSR" id="PIRSR000463-1"/>
    </source>
</evidence>
<dbReference type="Gene3D" id="2.60.40.1180">
    <property type="entry name" value="Golgi alpha-mannosidase II"/>
    <property type="match status" value="1"/>
</dbReference>
<dbReference type="InterPro" id="IPR013780">
    <property type="entry name" value="Glyco_hydro_b"/>
</dbReference>
<dbReference type="Pfam" id="PF02806">
    <property type="entry name" value="Alpha-amylase_C"/>
    <property type="match status" value="1"/>
</dbReference>
<proteinExistence type="inferred from homology"/>
<dbReference type="Gene3D" id="3.20.20.80">
    <property type="entry name" value="Glycosidases"/>
    <property type="match status" value="1"/>
</dbReference>
<evidence type="ECO:0000256" key="1">
    <source>
        <dbReference type="ARBA" id="ARBA00000826"/>
    </source>
</evidence>
<dbReference type="FunFam" id="2.60.40.1180:FF:000050">
    <property type="entry name" value="1,4-alpha-glucan branching enzyme"/>
    <property type="match status" value="1"/>
</dbReference>
<dbReference type="GO" id="GO:0003844">
    <property type="term" value="F:1,4-alpha-glucan branching enzyme activity"/>
    <property type="evidence" value="ECO:0007669"/>
    <property type="project" value="UniProtKB-EC"/>
</dbReference>
<evidence type="ECO:0000256" key="2">
    <source>
        <dbReference type="ARBA" id="ARBA00002953"/>
    </source>
</evidence>
<dbReference type="GO" id="GO:0005978">
    <property type="term" value="P:glycogen biosynthetic process"/>
    <property type="evidence" value="ECO:0007669"/>
    <property type="project" value="InterPro"/>
</dbReference>
<dbReference type="Pfam" id="PF02922">
    <property type="entry name" value="CBM_48"/>
    <property type="match status" value="1"/>
</dbReference>
<gene>
    <name evidence="11" type="ORF">Prevot485_1380</name>
</gene>
<feature type="compositionally biased region" description="Low complexity" evidence="9">
    <location>
        <begin position="1"/>
        <end position="10"/>
    </location>
</feature>
<dbReference type="CDD" id="cd02854">
    <property type="entry name" value="E_set_GBE_euk_N"/>
    <property type="match status" value="1"/>
</dbReference>
<dbReference type="InterPro" id="IPR013783">
    <property type="entry name" value="Ig-like_fold"/>
</dbReference>
<dbReference type="SUPFAM" id="SSF51011">
    <property type="entry name" value="Glycosyl hydrolase domain"/>
    <property type="match status" value="1"/>
</dbReference>
<dbReference type="GO" id="GO:0043169">
    <property type="term" value="F:cation binding"/>
    <property type="evidence" value="ECO:0007669"/>
    <property type="project" value="InterPro"/>
</dbReference>
<dbReference type="PANTHER" id="PTHR43651:SF3">
    <property type="entry name" value="1,4-ALPHA-GLUCAN-BRANCHING ENZYME"/>
    <property type="match status" value="1"/>
</dbReference>
<accession>A0A6G8F190</accession>
<dbReference type="InterPro" id="IPR006047">
    <property type="entry name" value="GH13_cat_dom"/>
</dbReference>
<evidence type="ECO:0000256" key="7">
    <source>
        <dbReference type="ARBA" id="ARBA00023277"/>
    </source>
</evidence>
<dbReference type="SUPFAM" id="SSF81296">
    <property type="entry name" value="E set domains"/>
    <property type="match status" value="1"/>
</dbReference>
<evidence type="ECO:0000256" key="3">
    <source>
        <dbReference type="ARBA" id="ARBA00009000"/>
    </source>
</evidence>
<feature type="active site" description="Nucleophile" evidence="8">
    <location>
        <position position="365"/>
    </location>
</feature>
<dbReference type="Pfam" id="PF00128">
    <property type="entry name" value="Alpha-amylase"/>
    <property type="match status" value="1"/>
</dbReference>
<keyword evidence="6 11" id="KW-0808">Transferase</keyword>
<dbReference type="FunFam" id="3.20.20.80:FF:000001">
    <property type="entry name" value="1,4-alpha-glucan branching enzyme"/>
    <property type="match status" value="1"/>
</dbReference>
<keyword evidence="5 11" id="KW-0328">Glycosyltransferase</keyword>
<feature type="region of interest" description="Disordered" evidence="9">
    <location>
        <begin position="1"/>
        <end position="30"/>
    </location>
</feature>
<dbReference type="InterPro" id="IPR014756">
    <property type="entry name" value="Ig_E-set"/>
</dbReference>